<dbReference type="OrthoDB" id="159752at2"/>
<sequence>MQTFTDLSEEEQRALLSLARWTIGRELGLSVPADFFSSFASFSKEHPVLWQKTGAFVTLRKAGDLRGCIGNMTSRSALHETIASMALSSAFRDPRFSPLSKEEFQEISIEISVLSPLVQVDSLKELEPGTHGLYLTRGYRSGVLLPQVATEQGWNREEFALHTCRKAGLPPEALEDPETRMEIFTASIFSEEDFQP</sequence>
<comment type="caution">
    <text evidence="2">The sequence shown here is derived from an EMBL/GenBank/DDBJ whole genome shotgun (WGS) entry which is preliminary data.</text>
</comment>
<organism evidence="2 3">
    <name type="scientific">Marispirochaeta aestuarii</name>
    <dbReference type="NCBI Taxonomy" id="1963862"/>
    <lineage>
        <taxon>Bacteria</taxon>
        <taxon>Pseudomonadati</taxon>
        <taxon>Spirochaetota</taxon>
        <taxon>Spirochaetia</taxon>
        <taxon>Spirochaetales</taxon>
        <taxon>Spirochaetaceae</taxon>
        <taxon>Marispirochaeta</taxon>
    </lineage>
</organism>
<dbReference type="InterPro" id="IPR023473">
    <property type="entry name" value="AMMECR1"/>
</dbReference>
<name>A0A1Y1RV72_9SPIO</name>
<dbReference type="PANTHER" id="PTHR13016:SF0">
    <property type="entry name" value="AMME SYNDROME CANDIDATE GENE 1 PROTEIN"/>
    <property type="match status" value="1"/>
</dbReference>
<protein>
    <recommendedName>
        <fullName evidence="1">AMMECR1 domain-containing protein</fullName>
    </recommendedName>
</protein>
<dbReference type="PANTHER" id="PTHR13016">
    <property type="entry name" value="AMMECR1 HOMOLOG"/>
    <property type="match status" value="1"/>
</dbReference>
<proteinExistence type="predicted"/>
<evidence type="ECO:0000313" key="2">
    <source>
        <dbReference type="EMBL" id="ORC33878.1"/>
    </source>
</evidence>
<dbReference type="NCBIfam" id="TIGR00296">
    <property type="entry name" value="TIGR00296 family protein"/>
    <property type="match status" value="1"/>
</dbReference>
<reference evidence="2 3" key="1">
    <citation type="submission" date="2017-03" db="EMBL/GenBank/DDBJ databases">
        <title>Draft Genome sequence of Marispirochaeta sp. strain JC444.</title>
        <authorList>
            <person name="Shivani Y."/>
            <person name="Subhash Y."/>
            <person name="Sasikala C."/>
            <person name="Ramana C."/>
        </authorList>
    </citation>
    <scope>NUCLEOTIDE SEQUENCE [LARGE SCALE GENOMIC DNA]</scope>
    <source>
        <strain evidence="2 3">JC444</strain>
    </source>
</reference>
<dbReference type="PROSITE" id="PS51112">
    <property type="entry name" value="AMMECR1"/>
    <property type="match status" value="1"/>
</dbReference>
<dbReference type="InterPro" id="IPR027485">
    <property type="entry name" value="AMMECR1_N"/>
</dbReference>
<dbReference type="AlphaFoldDB" id="A0A1Y1RV72"/>
<gene>
    <name evidence="2" type="ORF">B4O97_14535</name>
</gene>
<dbReference type="Gene3D" id="3.30.1490.150">
    <property type="entry name" value="Hypothetical protein ph0010, domain 2"/>
    <property type="match status" value="1"/>
</dbReference>
<dbReference type="SUPFAM" id="SSF143447">
    <property type="entry name" value="AMMECR1-like"/>
    <property type="match status" value="1"/>
</dbReference>
<feature type="domain" description="AMMECR1" evidence="1">
    <location>
        <begin position="10"/>
        <end position="196"/>
    </location>
</feature>
<dbReference type="STRING" id="1963862.B4O97_14535"/>
<dbReference type="Gene3D" id="3.30.700.20">
    <property type="entry name" value="Hypothetical protein ph0010, domain 1"/>
    <property type="match status" value="1"/>
</dbReference>
<dbReference type="InterPro" id="IPR002733">
    <property type="entry name" value="AMMECR1_domain"/>
</dbReference>
<dbReference type="InterPro" id="IPR036071">
    <property type="entry name" value="AMMECR1_dom_sf"/>
</dbReference>
<evidence type="ECO:0000259" key="1">
    <source>
        <dbReference type="PROSITE" id="PS51112"/>
    </source>
</evidence>
<dbReference type="Pfam" id="PF01871">
    <property type="entry name" value="AMMECR1"/>
    <property type="match status" value="1"/>
</dbReference>
<dbReference type="RefSeq" id="WP_083051899.1">
    <property type="nucleotide sequence ID" value="NZ_MWQY01000017.1"/>
</dbReference>
<dbReference type="Proteomes" id="UP000192343">
    <property type="component" value="Unassembled WGS sequence"/>
</dbReference>
<keyword evidence="3" id="KW-1185">Reference proteome</keyword>
<dbReference type="NCBIfam" id="TIGR04335">
    <property type="entry name" value="AmmeMemoSam_A"/>
    <property type="match status" value="1"/>
</dbReference>
<accession>A0A1Y1RV72</accession>
<dbReference type="EMBL" id="MWQY01000017">
    <property type="protein sequence ID" value="ORC33878.1"/>
    <property type="molecule type" value="Genomic_DNA"/>
</dbReference>
<evidence type="ECO:0000313" key="3">
    <source>
        <dbReference type="Proteomes" id="UP000192343"/>
    </source>
</evidence>
<dbReference type="InterPro" id="IPR027623">
    <property type="entry name" value="AmmeMemoSam_A"/>
</dbReference>